<proteinExistence type="predicted"/>
<organism evidence="2 3">
    <name type="scientific">Limnoraphis robusta CCNP1315</name>
    <dbReference type="NCBI Taxonomy" id="3110306"/>
    <lineage>
        <taxon>Bacteria</taxon>
        <taxon>Bacillati</taxon>
        <taxon>Cyanobacteriota</taxon>
        <taxon>Cyanophyceae</taxon>
        <taxon>Oscillatoriophycideae</taxon>
        <taxon>Oscillatoriales</taxon>
        <taxon>Sirenicapillariaceae</taxon>
        <taxon>Limnoraphis</taxon>
    </lineage>
</organism>
<comment type="caution">
    <text evidence="2">The sequence shown here is derived from an EMBL/GenBank/DDBJ whole genome shotgun (WGS) entry which is preliminary data.</text>
</comment>
<dbReference type="EMBL" id="JAYGHT010000074">
    <property type="protein sequence ID" value="MEA5520071.1"/>
    <property type="molecule type" value="Genomic_DNA"/>
</dbReference>
<evidence type="ECO:0000313" key="3">
    <source>
        <dbReference type="Proteomes" id="UP001301728"/>
    </source>
</evidence>
<reference evidence="2 3" key="1">
    <citation type="submission" date="2023-12" db="EMBL/GenBank/DDBJ databases">
        <title>Baltic Sea Cyanobacteria.</title>
        <authorList>
            <person name="Delbaje E."/>
            <person name="Fewer D.P."/>
            <person name="Shishido T.K."/>
        </authorList>
    </citation>
    <scope>NUCLEOTIDE SEQUENCE [LARGE SCALE GENOMIC DNA]</scope>
    <source>
        <strain evidence="2 3">CCNP 1315</strain>
    </source>
</reference>
<dbReference type="Proteomes" id="UP001301728">
    <property type="component" value="Unassembled WGS sequence"/>
</dbReference>
<dbReference type="RefSeq" id="WP_323274456.1">
    <property type="nucleotide sequence ID" value="NZ_JAYGHT010000074.1"/>
</dbReference>
<feature type="region of interest" description="Disordered" evidence="1">
    <location>
        <begin position="191"/>
        <end position="212"/>
    </location>
</feature>
<evidence type="ECO:0000256" key="1">
    <source>
        <dbReference type="SAM" id="MobiDB-lite"/>
    </source>
</evidence>
<evidence type="ECO:0000313" key="2">
    <source>
        <dbReference type="EMBL" id="MEA5520071.1"/>
    </source>
</evidence>
<sequence>MYKPEQFLKYALEYFDIEIQEESIQQVEEVSAVKNPSKMLQAVKLSSDNISNISSIMARGFDSIKFGELMSKTSDKIRKSMEPIASTQGLEEVSAVKNSSEMLQAMTLASDNISNMSSIMAREFDPVKFGELMSKTSDKIRKNMEPIASINLASINLASLNRLDLEQLIANMKLKNVNLNTEQIQKLLQSQNFSQQNDKNPEEKNETLEEDS</sequence>
<feature type="compositionally biased region" description="Basic and acidic residues" evidence="1">
    <location>
        <begin position="199"/>
        <end position="212"/>
    </location>
</feature>
<name>A0ABU5TZH9_9CYAN</name>
<gene>
    <name evidence="2" type="ORF">VB854_14075</name>
</gene>
<protein>
    <submittedName>
        <fullName evidence="2">Uncharacterized protein</fullName>
    </submittedName>
</protein>
<keyword evidence="3" id="KW-1185">Reference proteome</keyword>
<accession>A0ABU5TZH9</accession>